<dbReference type="EMBL" id="JARAKH010000010">
    <property type="protein sequence ID" value="KAK8399970.1"/>
    <property type="molecule type" value="Genomic_DNA"/>
</dbReference>
<dbReference type="Proteomes" id="UP001487740">
    <property type="component" value="Unassembled WGS sequence"/>
</dbReference>
<dbReference type="Pfam" id="PF14776">
    <property type="entry name" value="UNC-79"/>
    <property type="match status" value="1"/>
</dbReference>
<proteinExistence type="predicted"/>
<comment type="caution">
    <text evidence="2">The sequence shown here is derived from an EMBL/GenBank/DDBJ whole genome shotgun (WGS) entry which is preliminary data.</text>
</comment>
<feature type="compositionally biased region" description="Basic and acidic residues" evidence="1">
    <location>
        <begin position="188"/>
        <end position="199"/>
    </location>
</feature>
<feature type="compositionally biased region" description="Basic and acidic residues" evidence="1">
    <location>
        <begin position="473"/>
        <end position="484"/>
    </location>
</feature>
<feature type="region of interest" description="Disordered" evidence="1">
    <location>
        <begin position="437"/>
        <end position="484"/>
    </location>
</feature>
<feature type="compositionally biased region" description="Polar residues" evidence="1">
    <location>
        <begin position="1343"/>
        <end position="1352"/>
    </location>
</feature>
<dbReference type="InterPro" id="IPR016024">
    <property type="entry name" value="ARM-type_fold"/>
</dbReference>
<feature type="region of interest" description="Disordered" evidence="1">
    <location>
        <begin position="1238"/>
        <end position="1281"/>
    </location>
</feature>
<feature type="region of interest" description="Disordered" evidence="1">
    <location>
        <begin position="1"/>
        <end position="29"/>
    </location>
</feature>
<feature type="region of interest" description="Disordered" evidence="1">
    <location>
        <begin position="1713"/>
        <end position="1786"/>
    </location>
</feature>
<feature type="compositionally biased region" description="Acidic residues" evidence="1">
    <location>
        <begin position="1326"/>
        <end position="1336"/>
    </location>
</feature>
<dbReference type="SUPFAM" id="SSF48371">
    <property type="entry name" value="ARM repeat"/>
    <property type="match status" value="1"/>
</dbReference>
<reference evidence="2 3" key="1">
    <citation type="submission" date="2023-03" db="EMBL/GenBank/DDBJ databases">
        <title>High-quality genome of Scylla paramamosain provides insights in environmental adaptation.</title>
        <authorList>
            <person name="Zhang L."/>
        </authorList>
    </citation>
    <scope>NUCLEOTIDE SEQUENCE [LARGE SCALE GENOMIC DNA]</scope>
    <source>
        <strain evidence="2">LZ_2023a</strain>
        <tissue evidence="2">Muscle</tissue>
    </source>
</reference>
<feature type="compositionally biased region" description="Polar residues" evidence="1">
    <location>
        <begin position="1"/>
        <end position="22"/>
    </location>
</feature>
<evidence type="ECO:0000313" key="3">
    <source>
        <dbReference type="Proteomes" id="UP001487740"/>
    </source>
</evidence>
<feature type="compositionally biased region" description="Low complexity" evidence="1">
    <location>
        <begin position="1419"/>
        <end position="1428"/>
    </location>
</feature>
<feature type="region of interest" description="Disordered" evidence="1">
    <location>
        <begin position="1419"/>
        <end position="1477"/>
    </location>
</feature>
<feature type="region of interest" description="Disordered" evidence="1">
    <location>
        <begin position="590"/>
        <end position="622"/>
    </location>
</feature>
<feature type="compositionally biased region" description="Basic and acidic residues" evidence="1">
    <location>
        <begin position="1439"/>
        <end position="1460"/>
    </location>
</feature>
<gene>
    <name evidence="2" type="ORF">O3P69_002976</name>
</gene>
<feature type="region of interest" description="Disordered" evidence="1">
    <location>
        <begin position="1638"/>
        <end position="1674"/>
    </location>
</feature>
<dbReference type="PANTHER" id="PTHR21696:SF2">
    <property type="entry name" value="PROTEIN UNC-79 HOMOLOG"/>
    <property type="match status" value="1"/>
</dbReference>
<evidence type="ECO:0000313" key="2">
    <source>
        <dbReference type="EMBL" id="KAK8399970.1"/>
    </source>
</evidence>
<feature type="compositionally biased region" description="Basic and acidic residues" evidence="1">
    <location>
        <begin position="1307"/>
        <end position="1319"/>
    </location>
</feature>
<feature type="region of interest" description="Disordered" evidence="1">
    <location>
        <begin position="1301"/>
        <end position="1353"/>
    </location>
</feature>
<sequence length="2462" mass="271098">MFNKSAQAAKSDSISQTANSDSGESKSPKGWKPLLCQIEECDGDGTSEAVKVCLDHAVCLSACPDNPPPLYLCIDCAEDIKREHNTVEFFDILMPMAQVSATCENKNCRSTEKNAIATCFSMECASYNINRPIRYCSQCNNIRHNNRRGTDHIVHTTIGSPWAMEPQMQNFTIEAIVSLLNEAQPYGDKTKSKDQERLNRAGLLDDLDKGDGPSPEEARLLSRYGVWLIVSLCAPTSDTPPEVLGRLLAALCHWYNATQYLPDDQQRTSLERLKSEYLHNWLQDVCKSHFEVFVGCLMPHPVEHARVGGHWDALATRTDHIKEGFNRLFCLVTHELVSLQVWDRVMPHWMEAIHNEIPEEERDELKITLNKLLDSDMSPLGFDAAQMYQFITLRFTKTSASVQEQTLSWLQILSSLNIVVSMDLLLGMFSEGVSSLCNTSPPSRKTSSSTRPDSSILEPVVEDDLGSSSGLSEEDRPPSDHPEDHYSNPQLILTCFVLMLDVLFKQMEVQELERHQGTEAQQSQSIMILIRDMLAAPCLAPHTCDGHLDCTTCELTTTFFQLAMDVVAFLCPRMAIQNNRVADIIPPEMESSQTTKSPELSTTQDPQSGSCTQSPRPSSLLTPREVGLISVMANMPQIVTATVETVGELDLAPNIPQESVVKAVARAVTLTEEDVAHATANVAQPSVVGEDDQPIDLTTQPDQDAASDFWETSQGRFKFRLEELPSHLQVVHTLLNRLEEYEDGDVLYHICECLKYLVLHGEALAHAASDHRGFLIWCQENKSIRIMWSLLEAEWSQVAEVCVALLLHFITLPCGADIFWKLCENHFNHQDWKVRFQAVEKVVVMGRFLGMSSVHQCPGLQAAIAHAFCFLISSLDDISVAVAQRAYLYLTTLPDSGLRALCWCLEQQFDSVIMDRPMILQALHQLSSRLPDQRILSWEFFFNRFDALYLEAQIALEKYGDIAFPRDLRNSDMTSDVFERKLSRAKDALTLVQSASVRTLSGSLGTKWPYKRTMSAPANMLNRAVEKQGDGGVRCGDDGSVVHQLQRAMDLEETDKDTLHLLVFLFMQFLSQPHAGGIEDKSSLKMMTLVLRHISVLMGFSPQEQCFSISPSRLRCSPVFNAFLSNLPHVLDHNFSMGKLLLPTCLPVLQFCAAPHRVLDLRYPTFSLWCLQPHPRRYWLKSVLTFLYKYEYGQQQLSSQALSLVRIVLNTLDSHFHRCRKVDDPALCGASSAYSRELSQGSIGGNEGDHGGGGGGESPPPSPGLHPAPTRFHPTSSAPHQFYSNHRSAFVPVGGLDSRGIHGHLKLGGEESRKPRKANEQSQGPDGEEGEGELEAIPESPKTDTPSMQESFGETEVCEGLVGDPHHSHATTATASVVVPPALSARAVTSVMASQIQAFDESFTVKIHNVELAPLQPETGAAATGTTGSNQHHRHHHHYPEAEHTYMSSHERPSRVETKKIHQATSSSSSSSSYLSPKAIPTHMWAPSSVKGFRPIDPQSYTKYNPDAASSSHERLLPVGLGSEKCTTSESGCGLQEATVREGEPQMGRVVVQEAPRLEEAVVSKVTVEEAVGVQQARVEMKQIVSVDPRHARVTGEDVATFRHHCSPQSPLSLMDLMTLGSPVEVDEHGAVVDSPGTKAISPPNALELPTPERLLPVGGEKTTPSRKLDDGQPGSILERVWQAFGDWANGSNKSQGQSSDCELQEVVAHQEVQKETHKTLKHKITGGKGASAETNTSTEDATDTSNSGTTTTNSGPGDVSLGKVLSGRTKPLNEESEDEGKKETFCWSERNDISLHGARISNETTQGPPPPPSIKQSALRVGDDCMVYRCMECGEVLEEFSNDDLGLCIIILSTFVYRQPGLAAPLLPRMLKTVARVAGSEMFSWQYESPVHLPGSATSIGRQFLRCVLHQLAPNQIFNQIFNTNIEESQRVQLFKTLAQALTDFNELNPSAPIQLLLENLNSCKEVPTDNLTHVLSNVACYMECVGIETGGGTIGSILSPSLVPLFDAFLRKVVLCVAALGDLDSVLRVLVAVLRIPGVVAHKSILDPVSKLLSYAIQNSAINYDHLSNLCHLCNRIFSRERDKLLLPRLVVYELVQALKFKTSIPDTNLILLVQLVLQDSGGTLGSNTVVGDLPRELQDPHHLPNTCAAECMLSHLHDALEFIADVHTLTKVKSNCHSGSVGLNEDTMGGLVKAGISQYLALEITRGNSRDNRAISKYLPWLNNPPTAVQQGPREFIDCVAHIRLLSWLLLGALTHTCLAGASPAMVCQPIPPEASCHIADHIQVILAGFAEQSKASVLHMSSLFHAFILCQLWTVYLEQGAGSPGSDTYSSSCAILTDFWAKVTPGILQLVSHSKVLGEMVNLHFLSLMEALHECHSTVLTKLLPLWAPVLYTHHIKLPGQLAVRLQACQDAAPPTETEAPSAAVAPAPGLLRWLHRLQFKMGQIELQSSAATQFYSV</sequence>
<feature type="compositionally biased region" description="Basic and acidic residues" evidence="1">
    <location>
        <begin position="206"/>
        <end position="215"/>
    </location>
</feature>
<keyword evidence="3" id="KW-1185">Reference proteome</keyword>
<feature type="compositionally biased region" description="Low complexity" evidence="1">
    <location>
        <begin position="439"/>
        <end position="455"/>
    </location>
</feature>
<feature type="region of interest" description="Disordered" evidence="1">
    <location>
        <begin position="187"/>
        <end position="215"/>
    </location>
</feature>
<dbReference type="PANTHER" id="PTHR21696">
    <property type="entry name" value="PROTEIN UNC-79 HOMOLOG"/>
    <property type="match status" value="1"/>
</dbReference>
<feature type="compositionally biased region" description="Polar residues" evidence="1">
    <location>
        <begin position="590"/>
        <end position="621"/>
    </location>
</feature>
<dbReference type="InterPro" id="IPR024855">
    <property type="entry name" value="UNC79"/>
</dbReference>
<name>A0AAW0UIS0_SCYPA</name>
<feature type="compositionally biased region" description="Low complexity" evidence="1">
    <location>
        <begin position="1744"/>
        <end position="1759"/>
    </location>
</feature>
<organism evidence="2 3">
    <name type="scientific">Scylla paramamosain</name>
    <name type="common">Mud crab</name>
    <dbReference type="NCBI Taxonomy" id="85552"/>
    <lineage>
        <taxon>Eukaryota</taxon>
        <taxon>Metazoa</taxon>
        <taxon>Ecdysozoa</taxon>
        <taxon>Arthropoda</taxon>
        <taxon>Crustacea</taxon>
        <taxon>Multicrustacea</taxon>
        <taxon>Malacostraca</taxon>
        <taxon>Eumalacostraca</taxon>
        <taxon>Eucarida</taxon>
        <taxon>Decapoda</taxon>
        <taxon>Pleocyemata</taxon>
        <taxon>Brachyura</taxon>
        <taxon>Eubrachyura</taxon>
        <taxon>Portunoidea</taxon>
        <taxon>Portunidae</taxon>
        <taxon>Portuninae</taxon>
        <taxon>Scylla</taxon>
    </lineage>
</organism>
<evidence type="ECO:0008006" key="4">
    <source>
        <dbReference type="Google" id="ProtNLM"/>
    </source>
</evidence>
<feature type="compositionally biased region" description="Gly residues" evidence="1">
    <location>
        <begin position="1242"/>
        <end position="1257"/>
    </location>
</feature>
<accession>A0AAW0UIS0</accession>
<protein>
    <recommendedName>
        <fullName evidence="4">Protein unc-79 homolog</fullName>
    </recommendedName>
</protein>
<evidence type="ECO:0000256" key="1">
    <source>
        <dbReference type="SAM" id="MobiDB-lite"/>
    </source>
</evidence>